<dbReference type="Proteomes" id="UP000249661">
    <property type="component" value="Unassembled WGS sequence"/>
</dbReference>
<protein>
    <submittedName>
        <fullName evidence="1">Uncharacterized protein</fullName>
    </submittedName>
</protein>
<proteinExistence type="predicted"/>
<dbReference type="EMBL" id="KZ824944">
    <property type="protein sequence ID" value="RAH72385.1"/>
    <property type="molecule type" value="Genomic_DNA"/>
</dbReference>
<accession>A0ACD1HFP1</accession>
<reference evidence="1" key="1">
    <citation type="submission" date="2018-02" db="EMBL/GenBank/DDBJ databases">
        <title>The genomes of Aspergillus section Nigri reveals drivers in fungal speciation.</title>
        <authorList>
            <consortium name="DOE Joint Genome Institute"/>
            <person name="Vesth T.C."/>
            <person name="Nybo J."/>
            <person name="Theobald S."/>
            <person name="Brandl J."/>
            <person name="Frisvad J.C."/>
            <person name="Nielsen K.F."/>
            <person name="Lyhne E.K."/>
            <person name="Kogle M.E."/>
            <person name="Kuo A."/>
            <person name="Riley R."/>
            <person name="Clum A."/>
            <person name="Nolan M."/>
            <person name="Lipzen A."/>
            <person name="Salamov A."/>
            <person name="Henrissat B."/>
            <person name="Wiebenga A."/>
            <person name="De vries R.P."/>
            <person name="Grigoriev I.V."/>
            <person name="Mortensen U.H."/>
            <person name="Andersen M.R."/>
            <person name="Baker S.E."/>
        </authorList>
    </citation>
    <scope>NUCLEOTIDE SEQUENCE</scope>
    <source>
        <strain evidence="1">CBS 121060</strain>
    </source>
</reference>
<evidence type="ECO:0000313" key="1">
    <source>
        <dbReference type="EMBL" id="RAH72385.1"/>
    </source>
</evidence>
<evidence type="ECO:0000313" key="2">
    <source>
        <dbReference type="Proteomes" id="UP000249661"/>
    </source>
</evidence>
<gene>
    <name evidence="1" type="ORF">BO66DRAFT_418927</name>
</gene>
<organism evidence="1 2">
    <name type="scientific">Aspergillus aculeatinus CBS 121060</name>
    <dbReference type="NCBI Taxonomy" id="1448322"/>
    <lineage>
        <taxon>Eukaryota</taxon>
        <taxon>Fungi</taxon>
        <taxon>Dikarya</taxon>
        <taxon>Ascomycota</taxon>
        <taxon>Pezizomycotina</taxon>
        <taxon>Eurotiomycetes</taxon>
        <taxon>Eurotiomycetidae</taxon>
        <taxon>Eurotiales</taxon>
        <taxon>Aspergillaceae</taxon>
        <taxon>Aspergillus</taxon>
        <taxon>Aspergillus subgen. Circumdati</taxon>
    </lineage>
</organism>
<name>A0ACD1HFP1_9EURO</name>
<sequence length="413" mass="45947">MDLLTSTVDASILYVEQNPFSIVFLGQPNSIDNVISEAEKAGYPPIEPLHSFDWETTEPLQFRPFKAKYHLTMALSNLNISTLIPIDKTYRSRLAYRQSLLSKYPSVVIGVTPTAETEGSLAHSAVRELYEFVLGVYLPTRYPVVFNLIDSPSSSSSSLGPESSTSDEKEEGGLTEPTATTEKKPKYLLNRITNHSIPTKCPTSAREALTTLGTVVDEDFLILLPTSQVGPPCGDEERKAEEDEYTLQAYTTFYPAGFDTRAKLGRTLSAIHDPVPRYKEKLEKSMDRFFARLEVGRFVQRVNWSVTTGTELFAAFGGIHGDTTNDGGEEKGGKDGGTFLRCERQTLHRLPETKALVFTFHTYTYPIRTVKEEGLGEELAQAIDGLKGGSVPEMWWYKRGAVWGEAVKAYLRG</sequence>
<keyword evidence="2" id="KW-1185">Reference proteome</keyword>